<keyword evidence="8" id="KW-1185">Reference proteome</keyword>
<dbReference type="InterPro" id="IPR020843">
    <property type="entry name" value="ER"/>
</dbReference>
<dbReference type="InterPro" id="IPR036291">
    <property type="entry name" value="NAD(P)-bd_dom_sf"/>
</dbReference>
<dbReference type="Gene3D" id="3.90.180.10">
    <property type="entry name" value="Medium-chain alcohol dehydrogenases, catalytic domain"/>
    <property type="match status" value="1"/>
</dbReference>
<sequence length="356" mass="38375">MSATPAYAALSATTPLEPFTVERREPGPREVLIDILYCGVCHSDIHQARDGWGGATFPMVPGHEIVGRVARLGSEVTAFTIGEAVGVGCFVDSCRQCPSCDAGEQQYCDFGMTATYNSFERDPGDRRRQDRSRPTYGGYSTQIVVDAGYVLRIPESIPLDRAAPLLCAGITTYSPLKHFGVKPGDRVAVVGLGGLGHMAVKLAAAMGAHVTVLSTSESKRDDALALGAQDFAATRDGTVFKTLAGSFDYILDTVSAEHDYNAYLNLLRLDGTMVLLGLPEAPESVAAGVLIRKRRRLAGSMIGGIAETQEMLDFCAAHGVASDIELIRMDQINEAYERMLKSDVRYRFVIDLASLK</sequence>
<evidence type="ECO:0000256" key="4">
    <source>
        <dbReference type="ARBA" id="ARBA00023002"/>
    </source>
</evidence>
<dbReference type="Pfam" id="PF08240">
    <property type="entry name" value="ADH_N"/>
    <property type="match status" value="1"/>
</dbReference>
<dbReference type="InterPro" id="IPR047109">
    <property type="entry name" value="CAD-like"/>
</dbReference>
<dbReference type="CDD" id="cd05283">
    <property type="entry name" value="CAD1"/>
    <property type="match status" value="1"/>
</dbReference>
<comment type="cofactor">
    <cofactor evidence="1 5">
        <name>Zn(2+)</name>
        <dbReference type="ChEBI" id="CHEBI:29105"/>
    </cofactor>
</comment>
<dbReference type="PROSITE" id="PS00059">
    <property type="entry name" value="ADH_ZINC"/>
    <property type="match status" value="1"/>
</dbReference>
<dbReference type="Pfam" id="PF00107">
    <property type="entry name" value="ADH_zinc_N"/>
    <property type="match status" value="1"/>
</dbReference>
<dbReference type="RefSeq" id="WP_281780089.1">
    <property type="nucleotide sequence ID" value="NZ_AP027041.1"/>
</dbReference>
<keyword evidence="4" id="KW-0560">Oxidoreductase</keyword>
<dbReference type="PANTHER" id="PTHR42683">
    <property type="entry name" value="ALDEHYDE REDUCTASE"/>
    <property type="match status" value="1"/>
</dbReference>
<name>A0ABN6UP99_9GAMM</name>
<dbReference type="Proteomes" id="UP001317822">
    <property type="component" value="Chromosome"/>
</dbReference>
<evidence type="ECO:0000256" key="2">
    <source>
        <dbReference type="ARBA" id="ARBA00022723"/>
    </source>
</evidence>
<dbReference type="InterPro" id="IPR002328">
    <property type="entry name" value="ADH_Zn_CS"/>
</dbReference>
<evidence type="ECO:0000259" key="6">
    <source>
        <dbReference type="SMART" id="SM00829"/>
    </source>
</evidence>
<evidence type="ECO:0000313" key="7">
    <source>
        <dbReference type="EMBL" id="BDU18220.1"/>
    </source>
</evidence>
<proteinExistence type="inferred from homology"/>
<evidence type="ECO:0000256" key="1">
    <source>
        <dbReference type="ARBA" id="ARBA00001947"/>
    </source>
</evidence>
<gene>
    <name evidence="7" type="ORF">LA521A_34210</name>
</gene>
<evidence type="ECO:0000256" key="5">
    <source>
        <dbReference type="RuleBase" id="RU361277"/>
    </source>
</evidence>
<keyword evidence="3 5" id="KW-0862">Zinc</keyword>
<evidence type="ECO:0000256" key="3">
    <source>
        <dbReference type="ARBA" id="ARBA00022833"/>
    </source>
</evidence>
<dbReference type="InterPro" id="IPR013154">
    <property type="entry name" value="ADH-like_N"/>
</dbReference>
<dbReference type="InterPro" id="IPR011032">
    <property type="entry name" value="GroES-like_sf"/>
</dbReference>
<keyword evidence="2 5" id="KW-0479">Metal-binding</keyword>
<dbReference type="SMART" id="SM00829">
    <property type="entry name" value="PKS_ER"/>
    <property type="match status" value="1"/>
</dbReference>
<comment type="similarity">
    <text evidence="5">Belongs to the zinc-containing alcohol dehydrogenase family.</text>
</comment>
<protein>
    <submittedName>
        <fullName evidence="7">NAD(P)-dependent alcohol dehydrogenase</fullName>
    </submittedName>
</protein>
<dbReference type="SUPFAM" id="SSF51735">
    <property type="entry name" value="NAD(P)-binding Rossmann-fold domains"/>
    <property type="match status" value="1"/>
</dbReference>
<dbReference type="Gene3D" id="3.40.50.720">
    <property type="entry name" value="NAD(P)-binding Rossmann-like Domain"/>
    <property type="match status" value="1"/>
</dbReference>
<dbReference type="InterPro" id="IPR013149">
    <property type="entry name" value="ADH-like_C"/>
</dbReference>
<dbReference type="EMBL" id="AP027041">
    <property type="protein sequence ID" value="BDU18220.1"/>
    <property type="molecule type" value="Genomic_DNA"/>
</dbReference>
<organism evidence="7 8">
    <name type="scientific">Lysobacter auxotrophicus</name>
    <dbReference type="NCBI Taxonomy" id="2992573"/>
    <lineage>
        <taxon>Bacteria</taxon>
        <taxon>Pseudomonadati</taxon>
        <taxon>Pseudomonadota</taxon>
        <taxon>Gammaproteobacteria</taxon>
        <taxon>Lysobacterales</taxon>
        <taxon>Lysobacteraceae</taxon>
        <taxon>Lysobacter</taxon>
    </lineage>
</organism>
<evidence type="ECO:0000313" key="8">
    <source>
        <dbReference type="Proteomes" id="UP001317822"/>
    </source>
</evidence>
<accession>A0ABN6UP99</accession>
<reference evidence="7 8" key="1">
    <citation type="journal article" date="2023" name="Int. J. Syst. Evol. Microbiol.">
        <title>Physiological and genomic analyses of cobalamin (vitamin B12)-auxotrophy of Lysobacter auxotrophicus sp. nov., a methionine-auxotrophic chitinolytic bacterium isolated from chitin-treated soil.</title>
        <authorList>
            <person name="Saito A."/>
            <person name="Dohra H."/>
            <person name="Hamada M."/>
            <person name="Moriuchi R."/>
            <person name="Kotsuchibashi Y."/>
            <person name="Mori K."/>
        </authorList>
    </citation>
    <scope>NUCLEOTIDE SEQUENCE [LARGE SCALE GENOMIC DNA]</scope>
    <source>
        <strain evidence="7 8">5-21a</strain>
    </source>
</reference>
<dbReference type="SUPFAM" id="SSF50129">
    <property type="entry name" value="GroES-like"/>
    <property type="match status" value="1"/>
</dbReference>
<feature type="domain" description="Enoyl reductase (ER)" evidence="6">
    <location>
        <begin position="8"/>
        <end position="350"/>
    </location>
</feature>